<dbReference type="HAMAP" id="MF_00758">
    <property type="entry name" value="UPF0301"/>
    <property type="match status" value="1"/>
</dbReference>
<dbReference type="PANTHER" id="PTHR30327">
    <property type="entry name" value="UNCHARACTERIZED PROTEIN YQGE"/>
    <property type="match status" value="1"/>
</dbReference>
<evidence type="ECO:0000313" key="5">
    <source>
        <dbReference type="Proteomes" id="UP000721844"/>
    </source>
</evidence>
<reference evidence="4 5" key="1">
    <citation type="journal article" date="2021" name="Microorganisms">
        <title>Acidisoma silvae sp. nov. and Acidisomacellulosilytica sp. nov., Two Acidophilic Bacteria Isolated from Decaying Wood, Hydrolyzing Cellulose and Producing Poly-3-hydroxybutyrate.</title>
        <authorList>
            <person name="Mieszkin S."/>
            <person name="Pouder E."/>
            <person name="Uroz S."/>
            <person name="Simon-Colin C."/>
            <person name="Alain K."/>
        </authorList>
    </citation>
    <scope>NUCLEOTIDE SEQUENCE [LARGE SCALE GENOMIC DNA]</scope>
    <source>
        <strain evidence="4 5">HW T5.17</strain>
    </source>
</reference>
<sequence>MSRRPKSETAAQVAASEADTAPVVPEQASEPTDLAHRAADRLAGQILIAMPSLTDPNFNQTVILVCAHGQDGAMGLVLNRSVEKPNFSGLMKQLDIQPNPPAREIRLCAGGPVENVRGFVLHTADWMAESSLVVDGGYGLTTSLDVLKAIAEGEGPRQGLLALGYAGWGPGQLEAELSSNAWLSVHPDEGLIFDADNASRWRRAMGKLHIDPLLLSPTAGHA</sequence>
<name>A0A963YY96_9PROT</name>
<evidence type="ECO:0000256" key="2">
    <source>
        <dbReference type="HAMAP-Rule" id="MF_00758"/>
    </source>
</evidence>
<proteinExistence type="inferred from homology"/>
<dbReference type="PANTHER" id="PTHR30327:SF1">
    <property type="entry name" value="UPF0301 PROTEIN YQGE"/>
    <property type="match status" value="1"/>
</dbReference>
<dbReference type="AlphaFoldDB" id="A0A963YY96"/>
<dbReference type="Gene3D" id="3.40.1740.10">
    <property type="entry name" value="VC0467-like"/>
    <property type="match status" value="1"/>
</dbReference>
<protein>
    <recommendedName>
        <fullName evidence="2">UPF0301 protein ACELLULO517_02930</fullName>
    </recommendedName>
</protein>
<evidence type="ECO:0000313" key="4">
    <source>
        <dbReference type="EMBL" id="MCB8879175.1"/>
    </source>
</evidence>
<comment type="similarity">
    <text evidence="1 2">Belongs to the UPF0301 (AlgH) family.</text>
</comment>
<dbReference type="Pfam" id="PF02622">
    <property type="entry name" value="DUF179"/>
    <property type="match status" value="1"/>
</dbReference>
<dbReference type="InterPro" id="IPR003774">
    <property type="entry name" value="AlgH-like"/>
</dbReference>
<evidence type="ECO:0000256" key="1">
    <source>
        <dbReference type="ARBA" id="ARBA00009600"/>
    </source>
</evidence>
<dbReference type="RefSeq" id="WP_406566225.1">
    <property type="nucleotide sequence ID" value="NZ_JAESVA010000001.1"/>
</dbReference>
<dbReference type="GO" id="GO:0005829">
    <property type="term" value="C:cytosol"/>
    <property type="evidence" value="ECO:0007669"/>
    <property type="project" value="TreeGrafter"/>
</dbReference>
<evidence type="ECO:0000256" key="3">
    <source>
        <dbReference type="SAM" id="MobiDB-lite"/>
    </source>
</evidence>
<dbReference type="Proteomes" id="UP000721844">
    <property type="component" value="Unassembled WGS sequence"/>
</dbReference>
<organism evidence="4 5">
    <name type="scientific">Acidisoma cellulosilyticum</name>
    <dbReference type="NCBI Taxonomy" id="2802395"/>
    <lineage>
        <taxon>Bacteria</taxon>
        <taxon>Pseudomonadati</taxon>
        <taxon>Pseudomonadota</taxon>
        <taxon>Alphaproteobacteria</taxon>
        <taxon>Acetobacterales</taxon>
        <taxon>Acidocellaceae</taxon>
        <taxon>Acidisoma</taxon>
    </lineage>
</organism>
<feature type="region of interest" description="Disordered" evidence="3">
    <location>
        <begin position="1"/>
        <end position="32"/>
    </location>
</feature>
<dbReference type="EMBL" id="JAESVA010000001">
    <property type="protein sequence ID" value="MCB8879175.1"/>
    <property type="molecule type" value="Genomic_DNA"/>
</dbReference>
<accession>A0A963YY96</accession>
<keyword evidence="5" id="KW-1185">Reference proteome</keyword>
<gene>
    <name evidence="4" type="ORF">ACELLULO517_02930</name>
</gene>
<comment type="caution">
    <text evidence="4">The sequence shown here is derived from an EMBL/GenBank/DDBJ whole genome shotgun (WGS) entry which is preliminary data.</text>
</comment>
<dbReference type="SUPFAM" id="SSF143456">
    <property type="entry name" value="VC0467-like"/>
    <property type="match status" value="1"/>
</dbReference>